<evidence type="ECO:0000313" key="7">
    <source>
        <dbReference type="EMBL" id="MFC6062331.1"/>
    </source>
</evidence>
<evidence type="ECO:0000256" key="3">
    <source>
        <dbReference type="ARBA" id="ARBA00023015"/>
    </source>
</evidence>
<dbReference type="Gene3D" id="1.10.10.10">
    <property type="entry name" value="Winged helix-like DNA-binding domain superfamily/Winged helix DNA-binding domain"/>
    <property type="match status" value="1"/>
</dbReference>
<dbReference type="Pfam" id="PF00392">
    <property type="entry name" value="GntR"/>
    <property type="match status" value="1"/>
</dbReference>
<dbReference type="Proteomes" id="UP001596139">
    <property type="component" value="Unassembled WGS sequence"/>
</dbReference>
<dbReference type="InterPro" id="IPR015424">
    <property type="entry name" value="PyrdxlP-dep_Trfase"/>
</dbReference>
<keyword evidence="2" id="KW-0663">Pyridoxal phosphate</keyword>
<gene>
    <name evidence="7" type="ORF">ACFP4F_07210</name>
</gene>
<dbReference type="RefSeq" id="WP_031056833.1">
    <property type="nucleotide sequence ID" value="NZ_JBHSPX010000002.1"/>
</dbReference>
<dbReference type="Gene3D" id="3.40.640.10">
    <property type="entry name" value="Type I PLP-dependent aspartate aminotransferase-like (Major domain)"/>
    <property type="match status" value="1"/>
</dbReference>
<dbReference type="Gene3D" id="3.90.1150.10">
    <property type="entry name" value="Aspartate Aminotransferase, domain 1"/>
    <property type="match status" value="1"/>
</dbReference>
<dbReference type="SUPFAM" id="SSF53383">
    <property type="entry name" value="PLP-dependent transferases"/>
    <property type="match status" value="1"/>
</dbReference>
<keyword evidence="7" id="KW-0808">Transferase</keyword>
<proteinExistence type="inferred from homology"/>
<feature type="domain" description="HTH gntR-type" evidence="6">
    <location>
        <begin position="4"/>
        <end position="72"/>
    </location>
</feature>
<keyword evidence="7" id="KW-0032">Aminotransferase</keyword>
<dbReference type="CDD" id="cd00609">
    <property type="entry name" value="AAT_like"/>
    <property type="match status" value="1"/>
</dbReference>
<evidence type="ECO:0000259" key="6">
    <source>
        <dbReference type="PROSITE" id="PS50949"/>
    </source>
</evidence>
<dbReference type="PANTHER" id="PTHR46577:SF1">
    <property type="entry name" value="HTH-TYPE TRANSCRIPTIONAL REGULATORY PROTEIN GABR"/>
    <property type="match status" value="1"/>
</dbReference>
<keyword evidence="3" id="KW-0805">Transcription regulation</keyword>
<organism evidence="7 8">
    <name type="scientific">Streptomyces ochraceiscleroticus</name>
    <dbReference type="NCBI Taxonomy" id="47761"/>
    <lineage>
        <taxon>Bacteria</taxon>
        <taxon>Bacillati</taxon>
        <taxon>Actinomycetota</taxon>
        <taxon>Actinomycetes</taxon>
        <taxon>Kitasatosporales</taxon>
        <taxon>Streptomycetaceae</taxon>
        <taxon>Streptomyces</taxon>
    </lineage>
</organism>
<dbReference type="PANTHER" id="PTHR46577">
    <property type="entry name" value="HTH-TYPE TRANSCRIPTIONAL REGULATORY PROTEIN GABR"/>
    <property type="match status" value="1"/>
</dbReference>
<evidence type="ECO:0000313" key="8">
    <source>
        <dbReference type="Proteomes" id="UP001596139"/>
    </source>
</evidence>
<dbReference type="EMBL" id="JBHSPX010000002">
    <property type="protein sequence ID" value="MFC6062331.1"/>
    <property type="molecule type" value="Genomic_DNA"/>
</dbReference>
<dbReference type="InterPro" id="IPR004839">
    <property type="entry name" value="Aminotransferase_I/II_large"/>
</dbReference>
<evidence type="ECO:0000256" key="5">
    <source>
        <dbReference type="ARBA" id="ARBA00023163"/>
    </source>
</evidence>
<dbReference type="InterPro" id="IPR051446">
    <property type="entry name" value="HTH_trans_reg/aminotransferase"/>
</dbReference>
<evidence type="ECO:0000256" key="2">
    <source>
        <dbReference type="ARBA" id="ARBA00022898"/>
    </source>
</evidence>
<keyword evidence="5" id="KW-0804">Transcription</keyword>
<dbReference type="InterPro" id="IPR015421">
    <property type="entry name" value="PyrdxlP-dep_Trfase_major"/>
</dbReference>
<dbReference type="GO" id="GO:0008483">
    <property type="term" value="F:transaminase activity"/>
    <property type="evidence" value="ECO:0007669"/>
    <property type="project" value="UniProtKB-KW"/>
</dbReference>
<dbReference type="InterPro" id="IPR036388">
    <property type="entry name" value="WH-like_DNA-bd_sf"/>
</dbReference>
<name>A0ABW1MEX0_9ACTN</name>
<keyword evidence="4" id="KW-0238">DNA-binding</keyword>
<evidence type="ECO:0000256" key="1">
    <source>
        <dbReference type="ARBA" id="ARBA00005384"/>
    </source>
</evidence>
<dbReference type="SMART" id="SM00345">
    <property type="entry name" value="HTH_GNTR"/>
    <property type="match status" value="1"/>
</dbReference>
<comment type="similarity">
    <text evidence="1">In the C-terminal section; belongs to the class-I pyridoxal-phosphate-dependent aminotransferase family.</text>
</comment>
<dbReference type="Pfam" id="PF00155">
    <property type="entry name" value="Aminotran_1_2"/>
    <property type="match status" value="1"/>
</dbReference>
<sequence length="480" mass="49875">MAGTDDYLRVADAVAADIAAGRLRPGDRLATQRAFARTHGIANSTAHRVYRELARRGLTVGEVGRGTFVRAAQHAPGPALAEPAAPDAGTRVNLELNYPVVPEQAALLAEGMAPLLRPDALDAALRPLGPAGHPAARAAAAALLTRTGFTPDPDRILFAGNGRHAVAGAVAALVPPGGRLGVEAHTYPLVKSIAARIGVTLVPLAMDAHGLRPEAVRAAHRSAPLHAVYLQPTLHNPLGVTMPAPRRVELSDTLRELDLWAVEDAIWSFLDEDPVPAAPGSSAAGPVPPQAGPAAPPPLAALAPERTVLVDSLSKRLAPGLTVGLVLPPAARRDAVASALRSGGWTATGFALEAATRWLADGTVDRIVRAKRRDAAERQALVRRHLDGFAVSADPRSYFAWWELPEGWRAESFLAAAARRGIAVTPGTAFAVAPEGTQGTAPAPHAVRLALAGAPPDLLPYALTTLAAVARGTPEDAFPE</sequence>
<dbReference type="InterPro" id="IPR036390">
    <property type="entry name" value="WH_DNA-bd_sf"/>
</dbReference>
<dbReference type="PROSITE" id="PS50949">
    <property type="entry name" value="HTH_GNTR"/>
    <property type="match status" value="1"/>
</dbReference>
<dbReference type="InterPro" id="IPR000524">
    <property type="entry name" value="Tscrpt_reg_HTH_GntR"/>
</dbReference>
<accession>A0ABW1MEX0</accession>
<dbReference type="InterPro" id="IPR015422">
    <property type="entry name" value="PyrdxlP-dep_Trfase_small"/>
</dbReference>
<comment type="caution">
    <text evidence="7">The sequence shown here is derived from an EMBL/GenBank/DDBJ whole genome shotgun (WGS) entry which is preliminary data.</text>
</comment>
<evidence type="ECO:0000256" key="4">
    <source>
        <dbReference type="ARBA" id="ARBA00023125"/>
    </source>
</evidence>
<keyword evidence="8" id="KW-1185">Reference proteome</keyword>
<protein>
    <submittedName>
        <fullName evidence="7">PLP-dependent aminotransferase family protein</fullName>
    </submittedName>
</protein>
<dbReference type="SUPFAM" id="SSF46785">
    <property type="entry name" value="Winged helix' DNA-binding domain"/>
    <property type="match status" value="1"/>
</dbReference>
<reference evidence="8" key="1">
    <citation type="journal article" date="2019" name="Int. J. Syst. Evol. Microbiol.">
        <title>The Global Catalogue of Microorganisms (GCM) 10K type strain sequencing project: providing services to taxonomists for standard genome sequencing and annotation.</title>
        <authorList>
            <consortium name="The Broad Institute Genomics Platform"/>
            <consortium name="The Broad Institute Genome Sequencing Center for Infectious Disease"/>
            <person name="Wu L."/>
            <person name="Ma J."/>
        </authorList>
    </citation>
    <scope>NUCLEOTIDE SEQUENCE [LARGE SCALE GENOMIC DNA]</scope>
    <source>
        <strain evidence="8">CGMCC 1.15180</strain>
    </source>
</reference>